<name>A0A3P8FQ72_9BILA</name>
<reference evidence="8 9" key="1">
    <citation type="submission" date="2018-11" db="EMBL/GenBank/DDBJ databases">
        <authorList>
            <consortium name="Pathogen Informatics"/>
        </authorList>
    </citation>
    <scope>NUCLEOTIDE SEQUENCE [LARGE SCALE GENOMIC DNA]</scope>
</reference>
<dbReference type="GO" id="GO:0046872">
    <property type="term" value="F:metal ion binding"/>
    <property type="evidence" value="ECO:0007669"/>
    <property type="project" value="UniProtKB-KW"/>
</dbReference>
<dbReference type="PANTHER" id="PTHR23407:SF1">
    <property type="entry name" value="5-FORMYLTETRAHYDROFOLATE CYCLO-LIGASE"/>
    <property type="match status" value="1"/>
</dbReference>
<comment type="similarity">
    <text evidence="1 7">Belongs to the 5-formyltetrahydrofolate cyclo-ligase family.</text>
</comment>
<dbReference type="NCBIfam" id="TIGR02727">
    <property type="entry name" value="MTHFS_bact"/>
    <property type="match status" value="1"/>
</dbReference>
<dbReference type="GO" id="GO:0009396">
    <property type="term" value="P:folic acid-containing compound biosynthetic process"/>
    <property type="evidence" value="ECO:0007669"/>
    <property type="project" value="TreeGrafter"/>
</dbReference>
<keyword evidence="2 6" id="KW-0547">Nucleotide-binding</keyword>
<evidence type="ECO:0000256" key="7">
    <source>
        <dbReference type="RuleBase" id="RU361279"/>
    </source>
</evidence>
<dbReference type="Proteomes" id="UP000270296">
    <property type="component" value="Unassembled WGS sequence"/>
</dbReference>
<dbReference type="InterPro" id="IPR037171">
    <property type="entry name" value="NagB/RpiA_transferase-like"/>
</dbReference>
<dbReference type="AlphaFoldDB" id="A0A3P8FQ72"/>
<organism evidence="8 9">
    <name type="scientific">Soboliphyme baturini</name>
    <dbReference type="NCBI Taxonomy" id="241478"/>
    <lineage>
        <taxon>Eukaryota</taxon>
        <taxon>Metazoa</taxon>
        <taxon>Ecdysozoa</taxon>
        <taxon>Nematoda</taxon>
        <taxon>Enoplea</taxon>
        <taxon>Dorylaimia</taxon>
        <taxon>Dioctophymatida</taxon>
        <taxon>Dioctophymatoidea</taxon>
        <taxon>Soboliphymatidae</taxon>
        <taxon>Soboliphyme</taxon>
    </lineage>
</organism>
<feature type="binding site" evidence="6">
    <location>
        <begin position="99"/>
        <end position="107"/>
    </location>
    <ligand>
        <name>ATP</name>
        <dbReference type="ChEBI" id="CHEBI:30616"/>
    </ligand>
</feature>
<dbReference type="EC" id="6.3.3.2" evidence="5 7"/>
<keyword evidence="7" id="KW-0479">Metal-binding</keyword>
<keyword evidence="3 6" id="KW-0067">ATP-binding</keyword>
<dbReference type="GO" id="GO:0005739">
    <property type="term" value="C:mitochondrion"/>
    <property type="evidence" value="ECO:0007669"/>
    <property type="project" value="TreeGrafter"/>
</dbReference>
<evidence type="ECO:0000313" key="9">
    <source>
        <dbReference type="Proteomes" id="UP000270296"/>
    </source>
</evidence>
<dbReference type="Pfam" id="PF01812">
    <property type="entry name" value="5-FTHF_cyc-lig"/>
    <property type="match status" value="1"/>
</dbReference>
<comment type="catalytic activity">
    <reaction evidence="4 7">
        <text>(6S)-5-formyl-5,6,7,8-tetrahydrofolate + ATP = (6R)-5,10-methenyltetrahydrofolate + ADP + phosphate</text>
        <dbReference type="Rhea" id="RHEA:10488"/>
        <dbReference type="ChEBI" id="CHEBI:30616"/>
        <dbReference type="ChEBI" id="CHEBI:43474"/>
        <dbReference type="ChEBI" id="CHEBI:57455"/>
        <dbReference type="ChEBI" id="CHEBI:57457"/>
        <dbReference type="ChEBI" id="CHEBI:456216"/>
        <dbReference type="EC" id="6.3.3.2"/>
    </reaction>
</comment>
<dbReference type="SUPFAM" id="SSF100950">
    <property type="entry name" value="NagB/RpiA/CoA transferase-like"/>
    <property type="match status" value="1"/>
</dbReference>
<evidence type="ECO:0000256" key="3">
    <source>
        <dbReference type="ARBA" id="ARBA00022840"/>
    </source>
</evidence>
<sequence length="153" mass="17398">MLLHPAYVSGHRLSVYLSTNQEVSTTALLRNAFDAGKLCYVPCFEKGNPQMEMVRLASMDDFDALPTTLWNIKQPKDWMKRGLDVIITPGIAFTKSGKRLGHGKGYYDTYIKRYVETFKTKPQVIGLALKEQILDDLPADENDQLMDFVIYSD</sequence>
<dbReference type="EMBL" id="UZAM01012278">
    <property type="protein sequence ID" value="VDP20986.1"/>
    <property type="molecule type" value="Genomic_DNA"/>
</dbReference>
<evidence type="ECO:0000256" key="1">
    <source>
        <dbReference type="ARBA" id="ARBA00010638"/>
    </source>
</evidence>
<keyword evidence="7" id="KW-0460">Magnesium</keyword>
<evidence type="ECO:0000256" key="2">
    <source>
        <dbReference type="ARBA" id="ARBA00022741"/>
    </source>
</evidence>
<dbReference type="InterPro" id="IPR024185">
    <property type="entry name" value="FTHF_cligase-like_sf"/>
</dbReference>
<evidence type="ECO:0000256" key="6">
    <source>
        <dbReference type="PIRSR" id="PIRSR006806-1"/>
    </source>
</evidence>
<protein>
    <recommendedName>
        <fullName evidence="5 7">5-formyltetrahydrofolate cyclo-ligase</fullName>
        <ecNumber evidence="5 7">6.3.3.2</ecNumber>
    </recommendedName>
</protein>
<evidence type="ECO:0000313" key="8">
    <source>
        <dbReference type="EMBL" id="VDP20986.1"/>
    </source>
</evidence>
<comment type="cofactor">
    <cofactor evidence="7">
        <name>Mg(2+)</name>
        <dbReference type="ChEBI" id="CHEBI:18420"/>
    </cofactor>
</comment>
<dbReference type="PANTHER" id="PTHR23407">
    <property type="entry name" value="ATPASE INHIBITOR/5-FORMYLTETRAHYDROFOLATE CYCLO-LIGASE"/>
    <property type="match status" value="1"/>
</dbReference>
<proteinExistence type="inferred from homology"/>
<dbReference type="InterPro" id="IPR002698">
    <property type="entry name" value="FTHF_cligase"/>
</dbReference>
<dbReference type="PIRSF" id="PIRSF006806">
    <property type="entry name" value="FTHF_cligase"/>
    <property type="match status" value="1"/>
</dbReference>
<feature type="binding site" evidence="6">
    <location>
        <position position="22"/>
    </location>
    <ligand>
        <name>substrate</name>
    </ligand>
</feature>
<dbReference type="OrthoDB" id="2015992at2759"/>
<keyword evidence="9" id="KW-1185">Reference proteome</keyword>
<evidence type="ECO:0000256" key="4">
    <source>
        <dbReference type="ARBA" id="ARBA00036539"/>
    </source>
</evidence>
<dbReference type="GO" id="GO:0030272">
    <property type="term" value="F:5-formyltetrahydrofolate cyclo-ligase activity"/>
    <property type="evidence" value="ECO:0007669"/>
    <property type="project" value="UniProtKB-EC"/>
</dbReference>
<dbReference type="GO" id="GO:0035999">
    <property type="term" value="P:tetrahydrofolate interconversion"/>
    <property type="evidence" value="ECO:0007669"/>
    <property type="project" value="TreeGrafter"/>
</dbReference>
<dbReference type="Gene3D" id="3.40.50.10420">
    <property type="entry name" value="NagB/RpiA/CoA transferase-like"/>
    <property type="match status" value="1"/>
</dbReference>
<feature type="binding site" evidence="6">
    <location>
        <position position="17"/>
    </location>
    <ligand>
        <name>substrate</name>
    </ligand>
</feature>
<gene>
    <name evidence="8" type="ORF">SBAD_LOCUS9070</name>
</gene>
<accession>A0A3P8FQ72</accession>
<dbReference type="GO" id="GO:0005524">
    <property type="term" value="F:ATP binding"/>
    <property type="evidence" value="ECO:0007669"/>
    <property type="project" value="UniProtKB-KW"/>
</dbReference>
<evidence type="ECO:0000256" key="5">
    <source>
        <dbReference type="ARBA" id="ARBA00038966"/>
    </source>
</evidence>